<dbReference type="KEGG" id="ang:An04g03240"/>
<dbReference type="VEuPathDB" id="FungiDB:An04g03240"/>
<feature type="non-terminal residue" evidence="1">
    <location>
        <position position="1"/>
    </location>
</feature>
<reference evidence="1" key="1">
    <citation type="submission" date="2025-02" db="EMBL/GenBank/DDBJ databases">
        <authorList>
            <consortium name="NCBI Genome Project"/>
        </authorList>
    </citation>
    <scope>NUCLEOTIDE SEQUENCE</scope>
</reference>
<dbReference type="AlphaFoldDB" id="A0AAJ8BUM8"/>
<name>A0AAJ8BUM8_ASPNG</name>
<dbReference type="GeneID" id="84590846"/>
<organism evidence="1">
    <name type="scientific">Aspergillus niger</name>
    <dbReference type="NCBI Taxonomy" id="5061"/>
    <lineage>
        <taxon>Eukaryota</taxon>
        <taxon>Fungi</taxon>
        <taxon>Dikarya</taxon>
        <taxon>Ascomycota</taxon>
        <taxon>Pezizomycotina</taxon>
        <taxon>Eurotiomycetes</taxon>
        <taxon>Eurotiomycetidae</taxon>
        <taxon>Eurotiales</taxon>
        <taxon>Aspergillaceae</taxon>
        <taxon>Aspergillus</taxon>
        <taxon>Aspergillus subgen. Circumdati</taxon>
    </lineage>
</organism>
<reference evidence="1" key="2">
    <citation type="submission" date="2025-08" db="UniProtKB">
        <authorList>
            <consortium name="RefSeq"/>
        </authorList>
    </citation>
    <scope>IDENTIFICATION</scope>
</reference>
<gene>
    <name evidence="1" type="ORF">An04g03240</name>
</gene>
<protein>
    <submittedName>
        <fullName evidence="1">Uncharacterized protein</fullName>
    </submittedName>
</protein>
<dbReference type="RefSeq" id="XP_059603599.1">
    <property type="nucleotide sequence ID" value="XM_059747411.1"/>
</dbReference>
<accession>A0AAJ8BUM8</accession>
<sequence>IKLTAAVSYLLVSPLLPPVNQFLTLFSKMSLDASAQTSSAPGQGKQGQIPCPKPADQLCAHETLAIFGDEDTFTEPAISGENMVSRLRRDRLSGTGCVRCRHLDKMAEVCVIECQPDGGLSLPLHMQGRESIPTSVHLEGISAAFCMILYGYGVFAVMGDVPLVFTRSSARPLTPMTQDVPLCWDMMFCCKTLEKLVNQGRHLRSNLAQFPIRLDLTPDDCGGMISPDVWAIGWRNRHRTHTLTIVQMPIGDPDMGCSSMMIKMEDEEWF</sequence>
<evidence type="ECO:0000313" key="1">
    <source>
        <dbReference type="RefSeq" id="XP_059603599.1"/>
    </source>
</evidence>
<proteinExistence type="predicted"/>